<sequence>MPEPPWSSTRWWRRSGSSTCSRT</sequence>
<evidence type="ECO:0000256" key="1">
    <source>
        <dbReference type="SAM" id="MobiDB-lite"/>
    </source>
</evidence>
<keyword evidence="3" id="KW-1185">Reference proteome</keyword>
<dbReference type="AlphaFoldDB" id="A0A218UNL0"/>
<reference evidence="2 3" key="1">
    <citation type="submission" date="2017-05" db="EMBL/GenBank/DDBJ databases">
        <title>Genome of assembly of the Bengalese finch, Lonchura striata domestica.</title>
        <authorList>
            <person name="Colquitt B.M."/>
            <person name="Brainard M.S."/>
        </authorList>
    </citation>
    <scope>NUCLEOTIDE SEQUENCE [LARGE SCALE GENOMIC DNA]</scope>
    <source>
        <strain evidence="2">White83orange57</strain>
    </source>
</reference>
<dbReference type="Proteomes" id="UP000197619">
    <property type="component" value="Unassembled WGS sequence"/>
</dbReference>
<evidence type="ECO:0000313" key="3">
    <source>
        <dbReference type="Proteomes" id="UP000197619"/>
    </source>
</evidence>
<dbReference type="EMBL" id="MUZQ01000219">
    <property type="protein sequence ID" value="OWK55020.1"/>
    <property type="molecule type" value="Genomic_DNA"/>
</dbReference>
<protein>
    <submittedName>
        <fullName evidence="2">Uncharacterized protein</fullName>
    </submittedName>
</protein>
<feature type="region of interest" description="Disordered" evidence="1">
    <location>
        <begin position="1"/>
        <end position="23"/>
    </location>
</feature>
<name>A0A218UNL0_9PASE</name>
<feature type="non-terminal residue" evidence="2">
    <location>
        <position position="23"/>
    </location>
</feature>
<comment type="caution">
    <text evidence="2">The sequence shown here is derived from an EMBL/GenBank/DDBJ whole genome shotgun (WGS) entry which is preliminary data.</text>
</comment>
<evidence type="ECO:0000313" key="2">
    <source>
        <dbReference type="EMBL" id="OWK55020.1"/>
    </source>
</evidence>
<accession>A0A218UNL0</accession>
<organism evidence="2 3">
    <name type="scientific">Lonchura striata</name>
    <name type="common">white-rumped munia</name>
    <dbReference type="NCBI Taxonomy" id="40157"/>
    <lineage>
        <taxon>Eukaryota</taxon>
        <taxon>Metazoa</taxon>
        <taxon>Chordata</taxon>
        <taxon>Craniata</taxon>
        <taxon>Vertebrata</taxon>
        <taxon>Euteleostomi</taxon>
        <taxon>Archelosauria</taxon>
        <taxon>Archosauria</taxon>
        <taxon>Dinosauria</taxon>
        <taxon>Saurischia</taxon>
        <taxon>Theropoda</taxon>
        <taxon>Coelurosauria</taxon>
        <taxon>Aves</taxon>
        <taxon>Neognathae</taxon>
        <taxon>Neoaves</taxon>
        <taxon>Telluraves</taxon>
        <taxon>Australaves</taxon>
        <taxon>Passeriformes</taxon>
        <taxon>Passeroidea</taxon>
        <taxon>Estrildidae</taxon>
        <taxon>Estrildinae</taxon>
        <taxon>Lonchura</taxon>
    </lineage>
</organism>
<proteinExistence type="predicted"/>
<gene>
    <name evidence="2" type="ORF">RLOC_00007015</name>
</gene>